<name>M5S8E4_9BACT</name>
<reference evidence="2 3" key="1">
    <citation type="journal article" date="2013" name="Mar. Genomics">
        <title>Expression of sulfatases in Rhodopirellula baltica and the diversity of sulfatases in the genus Rhodopirellula.</title>
        <authorList>
            <person name="Wegner C.E."/>
            <person name="Richter-Heitmann T."/>
            <person name="Klindworth A."/>
            <person name="Klockow C."/>
            <person name="Richter M."/>
            <person name="Achstetter T."/>
            <person name="Glockner F.O."/>
            <person name="Harder J."/>
        </authorList>
    </citation>
    <scope>NUCLEOTIDE SEQUENCE [LARGE SCALE GENOMIC DNA]</scope>
    <source>
        <strain evidence="2 3">SH398</strain>
    </source>
</reference>
<dbReference type="EMBL" id="ANOF01000055">
    <property type="protein sequence ID" value="EMI27903.1"/>
    <property type="molecule type" value="Genomic_DNA"/>
</dbReference>
<dbReference type="STRING" id="1263868.RESH_01592"/>
<keyword evidence="1" id="KW-1133">Transmembrane helix</keyword>
<protein>
    <submittedName>
        <fullName evidence="2">Uncharacterized protein</fullName>
    </submittedName>
</protein>
<evidence type="ECO:0000256" key="1">
    <source>
        <dbReference type="SAM" id="Phobius"/>
    </source>
</evidence>
<comment type="caution">
    <text evidence="2">The sequence shown here is derived from an EMBL/GenBank/DDBJ whole genome shotgun (WGS) entry which is preliminary data.</text>
</comment>
<organism evidence="2 3">
    <name type="scientific">Rhodopirellula europaea SH398</name>
    <dbReference type="NCBI Taxonomy" id="1263868"/>
    <lineage>
        <taxon>Bacteria</taxon>
        <taxon>Pseudomonadati</taxon>
        <taxon>Planctomycetota</taxon>
        <taxon>Planctomycetia</taxon>
        <taxon>Pirellulales</taxon>
        <taxon>Pirellulaceae</taxon>
        <taxon>Rhodopirellula</taxon>
    </lineage>
</organism>
<dbReference type="RefSeq" id="WP_008665141.1">
    <property type="nucleotide sequence ID" value="NZ_ANOF01000055.1"/>
</dbReference>
<dbReference type="AlphaFoldDB" id="M5S8E4"/>
<feature type="transmembrane region" description="Helical" evidence="1">
    <location>
        <begin position="43"/>
        <end position="61"/>
    </location>
</feature>
<proteinExistence type="predicted"/>
<sequence length="112" mass="12368">MNHNNIKRLSESIRASFGWTAGNQSLPANSSSLPQLAAVKNRLWLASPILFLLGSAGLVMAQQHSPSRLPDVKPMRCESSRVKSGVPLDLRDASRPLLRNDLPLRLFHDQSD</sequence>
<dbReference type="Proteomes" id="UP000011996">
    <property type="component" value="Unassembled WGS sequence"/>
</dbReference>
<accession>M5S8E4</accession>
<evidence type="ECO:0000313" key="2">
    <source>
        <dbReference type="EMBL" id="EMI27903.1"/>
    </source>
</evidence>
<keyword evidence="1" id="KW-0812">Transmembrane</keyword>
<gene>
    <name evidence="2" type="ORF">RESH_01592</name>
</gene>
<evidence type="ECO:0000313" key="3">
    <source>
        <dbReference type="Proteomes" id="UP000011996"/>
    </source>
</evidence>
<keyword evidence="1" id="KW-0472">Membrane</keyword>